<keyword evidence="5" id="KW-1185">Reference proteome</keyword>
<dbReference type="InterPro" id="IPR036770">
    <property type="entry name" value="Ankyrin_rpt-contain_sf"/>
</dbReference>
<feature type="compositionally biased region" description="Basic and acidic residues" evidence="2">
    <location>
        <begin position="1011"/>
        <end position="1036"/>
    </location>
</feature>
<feature type="repeat" description="ANK" evidence="1">
    <location>
        <begin position="203"/>
        <end position="235"/>
    </location>
</feature>
<feature type="region of interest" description="Disordered" evidence="2">
    <location>
        <begin position="461"/>
        <end position="539"/>
    </location>
</feature>
<feature type="compositionally biased region" description="Polar residues" evidence="2">
    <location>
        <begin position="758"/>
        <end position="774"/>
    </location>
</feature>
<feature type="compositionally biased region" description="Low complexity" evidence="2">
    <location>
        <begin position="386"/>
        <end position="397"/>
    </location>
</feature>
<dbReference type="Proteomes" id="UP000286415">
    <property type="component" value="Unassembled WGS sequence"/>
</dbReference>
<feature type="compositionally biased region" description="Pro residues" evidence="2">
    <location>
        <begin position="832"/>
        <end position="844"/>
    </location>
</feature>
<dbReference type="InterPro" id="IPR001478">
    <property type="entry name" value="PDZ"/>
</dbReference>
<feature type="repeat" description="ANK" evidence="1">
    <location>
        <begin position="169"/>
        <end position="202"/>
    </location>
</feature>
<organism evidence="4 5">
    <name type="scientific">Clonorchis sinensis</name>
    <name type="common">Chinese liver fluke</name>
    <dbReference type="NCBI Taxonomy" id="79923"/>
    <lineage>
        <taxon>Eukaryota</taxon>
        <taxon>Metazoa</taxon>
        <taxon>Spiralia</taxon>
        <taxon>Lophotrochozoa</taxon>
        <taxon>Platyhelminthes</taxon>
        <taxon>Trematoda</taxon>
        <taxon>Digenea</taxon>
        <taxon>Opisthorchiida</taxon>
        <taxon>Opisthorchiata</taxon>
        <taxon>Opisthorchiidae</taxon>
        <taxon>Clonorchis</taxon>
    </lineage>
</organism>
<feature type="repeat" description="ANK" evidence="1">
    <location>
        <begin position="270"/>
        <end position="302"/>
    </location>
</feature>
<proteinExistence type="predicted"/>
<dbReference type="Pfam" id="PF00595">
    <property type="entry name" value="PDZ"/>
    <property type="match status" value="1"/>
</dbReference>
<protein>
    <submittedName>
        <fullName evidence="4">Protein shank</fullName>
    </submittedName>
</protein>
<feature type="compositionally biased region" description="Pro residues" evidence="2">
    <location>
        <begin position="952"/>
        <end position="961"/>
    </location>
</feature>
<gene>
    <name evidence="4" type="ORF">CSKR_111373</name>
</gene>
<feature type="compositionally biased region" description="Polar residues" evidence="2">
    <location>
        <begin position="470"/>
        <end position="522"/>
    </location>
</feature>
<dbReference type="AlphaFoldDB" id="A0A8T1M1K7"/>
<dbReference type="GO" id="GO:0045211">
    <property type="term" value="C:postsynaptic membrane"/>
    <property type="evidence" value="ECO:0007669"/>
    <property type="project" value="TreeGrafter"/>
</dbReference>
<feature type="compositionally biased region" description="Pro residues" evidence="2">
    <location>
        <begin position="802"/>
        <end position="815"/>
    </location>
</feature>
<feature type="compositionally biased region" description="Basic residues" evidence="2">
    <location>
        <begin position="371"/>
        <end position="381"/>
    </location>
</feature>
<dbReference type="Pfam" id="PF12796">
    <property type="entry name" value="Ank_2"/>
    <property type="match status" value="2"/>
</dbReference>
<comment type="caution">
    <text evidence="4">The sequence shown here is derived from an EMBL/GenBank/DDBJ whole genome shotgun (WGS) entry which is preliminary data.</text>
</comment>
<feature type="compositionally biased region" description="Polar residues" evidence="2">
    <location>
        <begin position="820"/>
        <end position="830"/>
    </location>
</feature>
<feature type="compositionally biased region" description="Polar residues" evidence="2">
    <location>
        <begin position="407"/>
        <end position="419"/>
    </location>
</feature>
<evidence type="ECO:0000259" key="3">
    <source>
        <dbReference type="PROSITE" id="PS50106"/>
    </source>
</evidence>
<feature type="region of interest" description="Disordered" evidence="2">
    <location>
        <begin position="945"/>
        <end position="970"/>
    </location>
</feature>
<dbReference type="PROSITE" id="PS50297">
    <property type="entry name" value="ANK_REP_REGION"/>
    <property type="match status" value="2"/>
</dbReference>
<dbReference type="InterPro" id="IPR036034">
    <property type="entry name" value="PDZ_sf"/>
</dbReference>
<evidence type="ECO:0000313" key="4">
    <source>
        <dbReference type="EMBL" id="KAG5442772.1"/>
    </source>
</evidence>
<reference evidence="4 5" key="2">
    <citation type="journal article" date="2021" name="Genomics">
        <title>High-quality reference genome for Clonorchis sinensis.</title>
        <authorList>
            <person name="Young N.D."/>
            <person name="Stroehlein A.J."/>
            <person name="Kinkar L."/>
            <person name="Wang T."/>
            <person name="Sohn W.M."/>
            <person name="Chang B.C.H."/>
            <person name="Kaur P."/>
            <person name="Weisz D."/>
            <person name="Dudchenko O."/>
            <person name="Aiden E.L."/>
            <person name="Korhonen P.K."/>
            <person name="Gasser R.B."/>
        </authorList>
    </citation>
    <scope>NUCLEOTIDE SEQUENCE [LARGE SCALE GENOMIC DNA]</scope>
    <source>
        <strain evidence="4">Cs-k2</strain>
    </source>
</reference>
<dbReference type="Gene3D" id="2.30.42.10">
    <property type="match status" value="1"/>
</dbReference>
<dbReference type="GO" id="GO:0014069">
    <property type="term" value="C:postsynaptic density"/>
    <property type="evidence" value="ECO:0007669"/>
    <property type="project" value="TreeGrafter"/>
</dbReference>
<dbReference type="SUPFAM" id="SSF50156">
    <property type="entry name" value="PDZ domain-like"/>
    <property type="match status" value="1"/>
</dbReference>
<feature type="compositionally biased region" description="Low complexity" evidence="2">
    <location>
        <begin position="1155"/>
        <end position="1169"/>
    </location>
</feature>
<feature type="region of interest" description="Disordered" evidence="2">
    <location>
        <begin position="366"/>
        <end position="432"/>
    </location>
</feature>
<dbReference type="PANTHER" id="PTHR24135">
    <property type="entry name" value="SH3 AND MULTIPLE ANKYRIN REPEAT DOMAINS PROTEIN"/>
    <property type="match status" value="1"/>
</dbReference>
<dbReference type="Gene3D" id="3.10.20.90">
    <property type="entry name" value="Phosphatidylinositol 3-kinase Catalytic Subunit, Chain A, domain 1"/>
    <property type="match status" value="1"/>
</dbReference>
<dbReference type="InterPro" id="IPR002110">
    <property type="entry name" value="Ankyrin_rpt"/>
</dbReference>
<feature type="region of interest" description="Disordered" evidence="2">
    <location>
        <begin position="1134"/>
        <end position="1169"/>
    </location>
</feature>
<dbReference type="SUPFAM" id="SSF48403">
    <property type="entry name" value="Ankyrin repeat"/>
    <property type="match status" value="1"/>
</dbReference>
<reference evidence="4 5" key="1">
    <citation type="journal article" date="2018" name="Biotechnol. Adv.">
        <title>Improved genomic resources and new bioinformatic workflow for the carcinogenic parasite Clonorchis sinensis: Biotechnological implications.</title>
        <authorList>
            <person name="Wang D."/>
            <person name="Korhonen P.K."/>
            <person name="Gasser R.B."/>
            <person name="Young N.D."/>
        </authorList>
    </citation>
    <scope>NUCLEOTIDE SEQUENCE [LARGE SCALE GENOMIC DNA]</scope>
    <source>
        <strain evidence="4">Cs-k2</strain>
    </source>
</reference>
<evidence type="ECO:0000313" key="5">
    <source>
        <dbReference type="Proteomes" id="UP000286415"/>
    </source>
</evidence>
<dbReference type="GO" id="GO:0030160">
    <property type="term" value="F:synaptic receptor adaptor activity"/>
    <property type="evidence" value="ECO:0007669"/>
    <property type="project" value="TreeGrafter"/>
</dbReference>
<dbReference type="SMART" id="SM00248">
    <property type="entry name" value="ANK"/>
    <property type="match status" value="5"/>
</dbReference>
<feature type="compositionally biased region" description="Basic and acidic residues" evidence="2">
    <location>
        <begin position="775"/>
        <end position="789"/>
    </location>
</feature>
<dbReference type="SMART" id="SM00228">
    <property type="entry name" value="PDZ"/>
    <property type="match status" value="1"/>
</dbReference>
<feature type="repeat" description="ANK" evidence="1">
    <location>
        <begin position="304"/>
        <end position="336"/>
    </location>
</feature>
<dbReference type="InterPro" id="IPR051569">
    <property type="entry name" value="SHANK"/>
</dbReference>
<dbReference type="GO" id="GO:0035255">
    <property type="term" value="F:ionotropic glutamate receptor binding"/>
    <property type="evidence" value="ECO:0007669"/>
    <property type="project" value="TreeGrafter"/>
</dbReference>
<dbReference type="CDD" id="cd06746">
    <property type="entry name" value="PDZ_SHANK1_3-like"/>
    <property type="match status" value="1"/>
</dbReference>
<evidence type="ECO:0000256" key="2">
    <source>
        <dbReference type="SAM" id="MobiDB-lite"/>
    </source>
</evidence>
<dbReference type="PROSITE" id="PS50106">
    <property type="entry name" value="PDZ"/>
    <property type="match status" value="1"/>
</dbReference>
<evidence type="ECO:0000256" key="1">
    <source>
        <dbReference type="PROSITE-ProRule" id="PRU00023"/>
    </source>
</evidence>
<name>A0A8T1M1K7_CLOSI</name>
<keyword evidence="1" id="KW-0040">ANK repeat</keyword>
<dbReference type="OrthoDB" id="445896at2759"/>
<accession>A0A8T1M1K7</accession>
<feature type="region of interest" description="Disordered" evidence="2">
    <location>
        <begin position="1206"/>
        <end position="1226"/>
    </location>
</feature>
<dbReference type="Gene3D" id="1.25.40.20">
    <property type="entry name" value="Ankyrin repeat-containing domain"/>
    <property type="match status" value="1"/>
</dbReference>
<feature type="domain" description="PDZ" evidence="3">
    <location>
        <begin position="607"/>
        <end position="698"/>
    </location>
</feature>
<dbReference type="GO" id="GO:0043197">
    <property type="term" value="C:dendritic spine"/>
    <property type="evidence" value="ECO:0007669"/>
    <property type="project" value="TreeGrafter"/>
</dbReference>
<dbReference type="PANTHER" id="PTHR24135:SF28">
    <property type="entry name" value="LD13733P"/>
    <property type="match status" value="1"/>
</dbReference>
<sequence length="1226" mass="134337">MNSLMQPMVDSDSGLSLSMNGSQTDAPYQGLIFIRITCPELGVEGIHSFSPDAIIYDVKISVLKEITQPIKDKWNFGLFLPPSKGKAGKFLQEDRTLREYPFENSVGHLELKYKQRVYRVLKTNVNKLKKLHIKTNLRQFLDNVKNGECDKVTKWLNKGLDPNFQWKDMGETPLTLAIKLAKPRDMIMTLVSGGAHLDYRAADTMTPLHKAAVAGNYEAIKVLLDLGQSPNTKDQYNLTPLYYAVLNDTRAVCVERLLYDHATLGTADEAGLQEIHQACRFGRVLHLETLITYGADINSQTSKNGNTPLHICAFTGQEACARLLLFRGADRRLLNRAGHTAYQQAVLSEHQAVADEIKNFQDKDVVPVRGNPKRNERRRSSSRMCLQQRSSSLGRLSDFSNDENEQNPETTPHSLTASNGHLPHSLDKARPSNTAYSVNRMTTSVSGYCLDSMALGRLDNTGDYKRPLPQNGQPTNSDYGNNSLSHSVYNLRTSAQSTTDNFPNYSSATMRVQSGTRYRQPSSPGPESHKYSTACTNQRNSGRPALDTIWASVGQDNGSDTASIFSSSSVRCPNSSGTYGSTASTLQLVLNGQASILDLDASNLPRMIVLQKGPRGFGFVVRGRRGVPGEFQPNLEIPALQYLEKVEPGSAADRAGLKPGDYILEVNGINVTSMSHEAVVQLIRNSGDLLGMKIITISPSESSGSVVSLDKQGRTSTRHTGNSISGIDLTDNSSVHSNTTTGTVRSQVCLRENHPLPRNSNNNPYSTISRSSQMKQEKLDPTRISEPKGRQVLPNRSTTKSPAPPPPPPFQPPTPIALSSPKNHISNKDSPQQPPTIPPPPSPLIIPGQNKKDICHSPTDPTFSAFNSSLKQIPPRLSPTVPGQFSVPIPTPPAKMTESKTHASKIPPPMFITDNTNTNTFNQKPSNGFAVSRPEIVQSALSPRDDFNEQLPLPPPPPPESPTATTNITGTSGLMLGMLRRLNNGERESKSVDNDPKPSFEDHLRRAVELRRRKLEMHSSEDDDETRSRVDADETNRNASAYSTLYSSTNVCSPRVNNDTPSNDCATPTAISLRRNLSISQTGESSFKIAAEKFHAKALARSQGNNAGTIPPPERFKDTTSNVQRLATEFNQCTQRVDDRAGRTPLELGKPNRPKNPNSNVPPVLSNKPTSSLYFTRCAEKANHTAAETKRPSTQINGLLCSNAQTPTPSSTIPPPPPIFANHAIR</sequence>
<feature type="region of interest" description="Disordered" evidence="2">
    <location>
        <begin position="701"/>
        <end position="867"/>
    </location>
</feature>
<dbReference type="PROSITE" id="PS50088">
    <property type="entry name" value="ANK_REPEAT"/>
    <property type="match status" value="4"/>
</dbReference>
<dbReference type="EMBL" id="NIRI02000056">
    <property type="protein sequence ID" value="KAG5442772.1"/>
    <property type="molecule type" value="Genomic_DNA"/>
</dbReference>
<feature type="compositionally biased region" description="Polar residues" evidence="2">
    <location>
        <begin position="714"/>
        <end position="746"/>
    </location>
</feature>
<feature type="region of interest" description="Disordered" evidence="2">
    <location>
        <begin position="1011"/>
        <end position="1042"/>
    </location>
</feature>